<dbReference type="PROSITE" id="PS51848">
    <property type="entry name" value="BMERB"/>
    <property type="match status" value="1"/>
</dbReference>
<dbReference type="SMART" id="SM01203">
    <property type="entry name" value="DUF3585"/>
    <property type="match status" value="1"/>
</dbReference>
<feature type="compositionally biased region" description="Basic and acidic residues" evidence="2">
    <location>
        <begin position="72"/>
        <end position="85"/>
    </location>
</feature>
<evidence type="ECO:0000256" key="1">
    <source>
        <dbReference type="SAM" id="Coils"/>
    </source>
</evidence>
<feature type="domain" description="BMERB" evidence="3">
    <location>
        <begin position="135"/>
        <end position="281"/>
    </location>
</feature>
<feature type="compositionally biased region" description="Basic and acidic residues" evidence="2">
    <location>
        <begin position="1"/>
        <end position="35"/>
    </location>
</feature>
<dbReference type="Proteomes" id="UP000683360">
    <property type="component" value="Unassembled WGS sequence"/>
</dbReference>
<dbReference type="InterPro" id="IPR050540">
    <property type="entry name" value="F-actin_Monoox_Mical"/>
</dbReference>
<dbReference type="OrthoDB" id="18853at2759"/>
<reference evidence="4" key="1">
    <citation type="submission" date="2021-03" db="EMBL/GenBank/DDBJ databases">
        <authorList>
            <person name="Bekaert M."/>
        </authorList>
    </citation>
    <scope>NUCLEOTIDE SEQUENCE</scope>
</reference>
<proteinExistence type="predicted"/>
<comment type="caution">
    <text evidence="4">The sequence shown here is derived from an EMBL/GenBank/DDBJ whole genome shotgun (WGS) entry which is preliminary data.</text>
</comment>
<feature type="region of interest" description="Disordered" evidence="2">
    <location>
        <begin position="294"/>
        <end position="316"/>
    </location>
</feature>
<feature type="compositionally biased region" description="Basic and acidic residues" evidence="2">
    <location>
        <begin position="97"/>
        <end position="108"/>
    </location>
</feature>
<protein>
    <recommendedName>
        <fullName evidence="3">BMERB domain-containing protein</fullName>
    </recommendedName>
</protein>
<organism evidence="4 5">
    <name type="scientific">Mytilus edulis</name>
    <name type="common">Blue mussel</name>
    <dbReference type="NCBI Taxonomy" id="6550"/>
    <lineage>
        <taxon>Eukaryota</taxon>
        <taxon>Metazoa</taxon>
        <taxon>Spiralia</taxon>
        <taxon>Lophotrochozoa</taxon>
        <taxon>Mollusca</taxon>
        <taxon>Bivalvia</taxon>
        <taxon>Autobranchia</taxon>
        <taxon>Pteriomorphia</taxon>
        <taxon>Mytilida</taxon>
        <taxon>Mytiloidea</taxon>
        <taxon>Mytilidae</taxon>
        <taxon>Mytilinae</taxon>
        <taxon>Mytilus</taxon>
    </lineage>
</organism>
<feature type="region of interest" description="Disordered" evidence="2">
    <location>
        <begin position="1"/>
        <end position="147"/>
    </location>
</feature>
<accession>A0A8S3TC30</accession>
<keyword evidence="1" id="KW-0175">Coiled coil</keyword>
<dbReference type="AlphaFoldDB" id="A0A8S3TC30"/>
<dbReference type="Pfam" id="PF12130">
    <property type="entry name" value="bMERB_dom"/>
    <property type="match status" value="1"/>
</dbReference>
<evidence type="ECO:0000259" key="3">
    <source>
        <dbReference type="PROSITE" id="PS51848"/>
    </source>
</evidence>
<dbReference type="PANTHER" id="PTHR23167">
    <property type="entry name" value="CALPONIN HOMOLOGY DOMAIN-CONTAINING PROTEIN DDB_G0272472-RELATED"/>
    <property type="match status" value="1"/>
</dbReference>
<evidence type="ECO:0000313" key="5">
    <source>
        <dbReference type="Proteomes" id="UP000683360"/>
    </source>
</evidence>
<keyword evidence="5" id="KW-1185">Reference proteome</keyword>
<dbReference type="PANTHER" id="PTHR23167:SF46">
    <property type="entry name" value="EPS15 HOMOLOGY DOMAIN CONTAINING PROTEIN-BINDING PROTEIN 1, ISOFORM F"/>
    <property type="match status" value="1"/>
</dbReference>
<feature type="compositionally biased region" description="Basic and acidic residues" evidence="2">
    <location>
        <begin position="45"/>
        <end position="58"/>
    </location>
</feature>
<evidence type="ECO:0000256" key="2">
    <source>
        <dbReference type="SAM" id="MobiDB-lite"/>
    </source>
</evidence>
<gene>
    <name evidence="4" type="ORF">MEDL_41370</name>
</gene>
<feature type="compositionally biased region" description="Basic residues" evidence="2">
    <location>
        <begin position="303"/>
        <end position="316"/>
    </location>
</feature>
<sequence length="316" mass="36806">MEARKGGYVDPEKVKPQIDVSKDQLRPKEETKLPNDRSSVPLKPSRVDIKITDDKRESANVQKRILPAVPSHTEKGEDNLQDKKRISVNVKFNFSQGKKEEEKDEKLKPPRPPTHIHYSPKVGSRHKPRRPPPPFKDGDQRELPPSDIQTQLTLIDSRLTELEIRGRQLEDSIRKVQEEEDDKMMVEWFELVNNKNELVRKEADLIYLSRAQELEGEQNEIDRQLRALLLKNEKYKTEKDKVEEEQLIQKLLDVVNQRNIIVDSIDEDRIRYEEEDKDIALALQALSQESGHVTIQSTEASYSKKKKKNKKKGKLL</sequence>
<dbReference type="EMBL" id="CAJPWZ010001995">
    <property type="protein sequence ID" value="CAG2228365.1"/>
    <property type="molecule type" value="Genomic_DNA"/>
</dbReference>
<evidence type="ECO:0000313" key="4">
    <source>
        <dbReference type="EMBL" id="CAG2228365.1"/>
    </source>
</evidence>
<dbReference type="InterPro" id="IPR022735">
    <property type="entry name" value="bMERB_dom"/>
</dbReference>
<feature type="coiled-coil region" evidence="1">
    <location>
        <begin position="211"/>
        <end position="245"/>
    </location>
</feature>
<name>A0A8S3TC30_MYTED</name>